<gene>
    <name evidence="1" type="ORF">EV182_007215</name>
</gene>
<organism evidence="1 2">
    <name type="scientific">Spiromyces aspiralis</name>
    <dbReference type="NCBI Taxonomy" id="68401"/>
    <lineage>
        <taxon>Eukaryota</taxon>
        <taxon>Fungi</taxon>
        <taxon>Fungi incertae sedis</taxon>
        <taxon>Zoopagomycota</taxon>
        <taxon>Kickxellomycotina</taxon>
        <taxon>Kickxellomycetes</taxon>
        <taxon>Kickxellales</taxon>
        <taxon>Kickxellaceae</taxon>
        <taxon>Spiromyces</taxon>
    </lineage>
</organism>
<protein>
    <submittedName>
        <fullName evidence="1">Uncharacterized protein</fullName>
    </submittedName>
</protein>
<name>A0ACC1HDK3_9FUNG</name>
<reference evidence="1" key="1">
    <citation type="submission" date="2022-06" db="EMBL/GenBank/DDBJ databases">
        <title>Phylogenomic reconstructions and comparative analyses of Kickxellomycotina fungi.</title>
        <authorList>
            <person name="Reynolds N.K."/>
            <person name="Stajich J.E."/>
            <person name="Barry K."/>
            <person name="Grigoriev I.V."/>
            <person name="Crous P."/>
            <person name="Smith M.E."/>
        </authorList>
    </citation>
    <scope>NUCLEOTIDE SEQUENCE</scope>
    <source>
        <strain evidence="1">RSA 2271</strain>
    </source>
</reference>
<evidence type="ECO:0000313" key="1">
    <source>
        <dbReference type="EMBL" id="KAJ1672368.1"/>
    </source>
</evidence>
<feature type="non-terminal residue" evidence="1">
    <location>
        <position position="1"/>
    </location>
</feature>
<comment type="caution">
    <text evidence="1">The sequence shown here is derived from an EMBL/GenBank/DDBJ whole genome shotgun (WGS) entry which is preliminary data.</text>
</comment>
<evidence type="ECO:0000313" key="2">
    <source>
        <dbReference type="Proteomes" id="UP001145114"/>
    </source>
</evidence>
<feature type="non-terminal residue" evidence="1">
    <location>
        <position position="83"/>
    </location>
</feature>
<sequence length="83" mass="9567">TLPQDTVASSVYTNKWDPVNRAHNIANGKDQEAPMAYDEKPLRRQHVYMDATATPINKMDPISLMYNIAMQEQIVLEKPKYEM</sequence>
<accession>A0ACC1HDK3</accession>
<dbReference type="EMBL" id="JAMZIH010008406">
    <property type="protein sequence ID" value="KAJ1672368.1"/>
    <property type="molecule type" value="Genomic_DNA"/>
</dbReference>
<dbReference type="Proteomes" id="UP001145114">
    <property type="component" value="Unassembled WGS sequence"/>
</dbReference>
<proteinExistence type="predicted"/>
<keyword evidence="2" id="KW-1185">Reference proteome</keyword>